<dbReference type="Proteomes" id="UP001066276">
    <property type="component" value="Chromosome 5"/>
</dbReference>
<accession>A0AAV7RK35</accession>
<keyword evidence="2" id="KW-1185">Reference proteome</keyword>
<evidence type="ECO:0000313" key="1">
    <source>
        <dbReference type="EMBL" id="KAJ1152821.1"/>
    </source>
</evidence>
<reference evidence="1" key="1">
    <citation type="journal article" date="2022" name="bioRxiv">
        <title>Sequencing and chromosome-scale assembly of the giantPleurodeles waltlgenome.</title>
        <authorList>
            <person name="Brown T."/>
            <person name="Elewa A."/>
            <person name="Iarovenko S."/>
            <person name="Subramanian E."/>
            <person name="Araus A.J."/>
            <person name="Petzold A."/>
            <person name="Susuki M."/>
            <person name="Suzuki K.-i.T."/>
            <person name="Hayashi T."/>
            <person name="Toyoda A."/>
            <person name="Oliveira C."/>
            <person name="Osipova E."/>
            <person name="Leigh N.D."/>
            <person name="Simon A."/>
            <person name="Yun M.H."/>
        </authorList>
    </citation>
    <scope>NUCLEOTIDE SEQUENCE</scope>
    <source>
        <strain evidence="1">20211129_DDA</strain>
        <tissue evidence="1">Liver</tissue>
    </source>
</reference>
<name>A0AAV7RK35_PLEWA</name>
<comment type="caution">
    <text evidence="1">The sequence shown here is derived from an EMBL/GenBank/DDBJ whole genome shotgun (WGS) entry which is preliminary data.</text>
</comment>
<sequence>MRQEAPGGLLLPWERRRAREDLRRKEAGTACWTRRYRAGRGAWACLPRGLDCAACLRPVNRPKTPGGLILEACSPEASERRQFAGPSLVGLLVLLRGAVLGRKQAARPLSSWWSIGSDGAQSDLRADLFLVLVLVARSWSPLDYGVVRLGHGFG</sequence>
<gene>
    <name evidence="1" type="ORF">NDU88_005596</name>
</gene>
<evidence type="ECO:0000313" key="2">
    <source>
        <dbReference type="Proteomes" id="UP001066276"/>
    </source>
</evidence>
<protein>
    <submittedName>
        <fullName evidence="1">Uncharacterized protein</fullName>
    </submittedName>
</protein>
<dbReference type="EMBL" id="JANPWB010000009">
    <property type="protein sequence ID" value="KAJ1152821.1"/>
    <property type="molecule type" value="Genomic_DNA"/>
</dbReference>
<proteinExistence type="predicted"/>
<organism evidence="1 2">
    <name type="scientific">Pleurodeles waltl</name>
    <name type="common">Iberian ribbed newt</name>
    <dbReference type="NCBI Taxonomy" id="8319"/>
    <lineage>
        <taxon>Eukaryota</taxon>
        <taxon>Metazoa</taxon>
        <taxon>Chordata</taxon>
        <taxon>Craniata</taxon>
        <taxon>Vertebrata</taxon>
        <taxon>Euteleostomi</taxon>
        <taxon>Amphibia</taxon>
        <taxon>Batrachia</taxon>
        <taxon>Caudata</taxon>
        <taxon>Salamandroidea</taxon>
        <taxon>Salamandridae</taxon>
        <taxon>Pleurodelinae</taxon>
        <taxon>Pleurodeles</taxon>
    </lineage>
</organism>
<dbReference type="AlphaFoldDB" id="A0AAV7RK35"/>